<dbReference type="PATRIC" id="fig|595434.4.peg.5692"/>
<evidence type="ECO:0000313" key="1">
    <source>
        <dbReference type="EMBL" id="KLU01809.1"/>
    </source>
</evidence>
<organism evidence="1 2">
    <name type="scientific">Rhodopirellula islandica</name>
    <dbReference type="NCBI Taxonomy" id="595434"/>
    <lineage>
        <taxon>Bacteria</taxon>
        <taxon>Pseudomonadati</taxon>
        <taxon>Planctomycetota</taxon>
        <taxon>Planctomycetia</taxon>
        <taxon>Pirellulales</taxon>
        <taxon>Pirellulaceae</taxon>
        <taxon>Rhodopirellula</taxon>
    </lineage>
</organism>
<name>A0A0J1E8L8_RHOIS</name>
<dbReference type="Proteomes" id="UP000036367">
    <property type="component" value="Unassembled WGS sequence"/>
</dbReference>
<proteinExistence type="predicted"/>
<evidence type="ECO:0000313" key="2">
    <source>
        <dbReference type="Proteomes" id="UP000036367"/>
    </source>
</evidence>
<dbReference type="EMBL" id="LECT01000048">
    <property type="protein sequence ID" value="KLU01809.1"/>
    <property type="molecule type" value="Genomic_DNA"/>
</dbReference>
<reference evidence="1" key="1">
    <citation type="submission" date="2015-05" db="EMBL/GenBank/DDBJ databases">
        <title>Permanent draft genome of Rhodopirellula islandicus K833.</title>
        <authorList>
            <person name="Kizina J."/>
            <person name="Richter M."/>
            <person name="Glockner F.O."/>
            <person name="Harder J."/>
        </authorList>
    </citation>
    <scope>NUCLEOTIDE SEQUENCE [LARGE SCALE GENOMIC DNA]</scope>
    <source>
        <strain evidence="1">K833</strain>
    </source>
</reference>
<protein>
    <submittedName>
        <fullName evidence="1">Uncharacterized protein</fullName>
    </submittedName>
</protein>
<accession>A0A0J1E8L8</accession>
<comment type="caution">
    <text evidence="1">The sequence shown here is derived from an EMBL/GenBank/DDBJ whole genome shotgun (WGS) entry which is preliminary data.</text>
</comment>
<gene>
    <name evidence="1" type="ORF">RISK_005993</name>
</gene>
<sequence>MIELSTDRCDIHPTIAITMAVSTGPSHIRFGVSRLVVSAAPVSDRNLEIRDWFAEESWLIRESRLSKQKGINQNQC</sequence>
<dbReference type="AlphaFoldDB" id="A0A0J1E8L8"/>
<keyword evidence="2" id="KW-1185">Reference proteome</keyword>